<dbReference type="EMBL" id="SAUY01000015">
    <property type="protein sequence ID" value="RWR30464.1"/>
    <property type="molecule type" value="Genomic_DNA"/>
</dbReference>
<gene>
    <name evidence="1" type="ORF">D2T29_12395</name>
</gene>
<dbReference type="Proteomes" id="UP000284451">
    <property type="component" value="Unassembled WGS sequence"/>
</dbReference>
<sequence>MDNWRKAQIAAKDRNGLLEVIANGHRFAGNEEVKWAEVCLVAYDQARVRDDADDAAIDAWHEGYFAGRANKLVTGDPHFASGWFKGRCETLYPVKVTMPDRPEGYYHAPLGAFD</sequence>
<proteinExistence type="predicted"/>
<evidence type="ECO:0000313" key="1">
    <source>
        <dbReference type="EMBL" id="RWR30464.1"/>
    </source>
</evidence>
<reference evidence="1 2" key="1">
    <citation type="submission" date="2019-01" db="EMBL/GenBank/DDBJ databases">
        <title>Sinorhodobacter populi sp. nov. isolated from the symptomatic bark tissue of Populus euramericana canker.</title>
        <authorList>
            <person name="Xu G."/>
        </authorList>
    </citation>
    <scope>NUCLEOTIDE SEQUENCE [LARGE SCALE GENOMIC DNA]</scope>
    <source>
        <strain evidence="1 2">07D10-4-3</strain>
    </source>
</reference>
<accession>A0A443KCE8</accession>
<comment type="caution">
    <text evidence="1">The sequence shown here is derived from an EMBL/GenBank/DDBJ whole genome shotgun (WGS) entry which is preliminary data.</text>
</comment>
<evidence type="ECO:0000313" key="2">
    <source>
        <dbReference type="Proteomes" id="UP000284451"/>
    </source>
</evidence>
<organism evidence="1 2">
    <name type="scientific">Paenirhodobacter populi</name>
    <dbReference type="NCBI Taxonomy" id="2306993"/>
    <lineage>
        <taxon>Bacteria</taxon>
        <taxon>Pseudomonadati</taxon>
        <taxon>Pseudomonadota</taxon>
        <taxon>Alphaproteobacteria</taxon>
        <taxon>Rhodobacterales</taxon>
        <taxon>Rhodobacter group</taxon>
        <taxon>Paenirhodobacter</taxon>
    </lineage>
</organism>
<dbReference type="AlphaFoldDB" id="A0A443KCE8"/>
<name>A0A443KCE8_9RHOB</name>
<reference evidence="1 2" key="2">
    <citation type="submission" date="2019-01" db="EMBL/GenBank/DDBJ databases">
        <authorList>
            <person name="Li Y."/>
        </authorList>
    </citation>
    <scope>NUCLEOTIDE SEQUENCE [LARGE SCALE GENOMIC DNA]</scope>
    <source>
        <strain evidence="1 2">07D10-4-3</strain>
    </source>
</reference>
<protein>
    <submittedName>
        <fullName evidence="1">Uncharacterized protein</fullName>
    </submittedName>
</protein>
<dbReference type="RefSeq" id="WP_128232670.1">
    <property type="nucleotide sequence ID" value="NZ_SAUY01000015.1"/>
</dbReference>